<comment type="caution">
    <text evidence="2">The sequence shown here is derived from an EMBL/GenBank/DDBJ whole genome shotgun (WGS) entry which is preliminary data.</text>
</comment>
<accession>A0ABQ1XX56</accession>
<dbReference type="Gene3D" id="3.60.10.10">
    <property type="entry name" value="Endonuclease/exonuclease/phosphatase"/>
    <property type="match status" value="1"/>
</dbReference>
<dbReference type="PROSITE" id="PS51257">
    <property type="entry name" value="PROKAR_LIPOPROTEIN"/>
    <property type="match status" value="1"/>
</dbReference>
<dbReference type="InterPro" id="IPR036691">
    <property type="entry name" value="Endo/exonu/phosph_ase_sf"/>
</dbReference>
<name>A0ABQ1XX56_9PROT</name>
<gene>
    <name evidence="2" type="ORF">GCM10007420_22020</name>
</gene>
<protein>
    <recommendedName>
        <fullName evidence="1">Endonuclease/exonuclease/phosphatase domain-containing protein</fullName>
    </recommendedName>
</protein>
<sequence length="331" mass="37088">MSIRALLLGLLLAACQPPPGNSVQPSAPPAIDEPRELSAVSFNIQFLGLYARRDHEALAEFLAPHDLVFVQELVAPPYEGVYPDGAPFRPSERAQAFFDAMAGHGFSYVLSPEDTGRGTRLQLNSSATEWFVAFYRADRIEPAQDLFTGYISAPRAAHRQFDRVPFAFGFRADSEDLVFISVHLRPGTGPVNRSRRAGEFTAIFEWIDAQDGPERDYVILGDMNIESCAELAAVLRLAEGYISLNDDCRATNTNVNGPRPYDHVMFREAYTREEIPGELDVIDLVTVMRPFWNQADGAYPGDPYIHNRFRQYYSDHHPIRFGILVDGVDDD</sequence>
<keyword evidence="3" id="KW-1185">Reference proteome</keyword>
<dbReference type="SUPFAM" id="SSF56219">
    <property type="entry name" value="DNase I-like"/>
    <property type="match status" value="1"/>
</dbReference>
<reference evidence="3" key="1">
    <citation type="journal article" date="2019" name="Int. J. Syst. Evol. Microbiol.">
        <title>The Global Catalogue of Microorganisms (GCM) 10K type strain sequencing project: providing services to taxonomists for standard genome sequencing and annotation.</title>
        <authorList>
            <consortium name="The Broad Institute Genomics Platform"/>
            <consortium name="The Broad Institute Genome Sequencing Center for Infectious Disease"/>
            <person name="Wu L."/>
            <person name="Ma J."/>
        </authorList>
    </citation>
    <scope>NUCLEOTIDE SEQUENCE [LARGE SCALE GENOMIC DNA]</scope>
    <source>
        <strain evidence="3">CGMCC 1.12766</strain>
    </source>
</reference>
<dbReference type="Pfam" id="PF03372">
    <property type="entry name" value="Exo_endo_phos"/>
    <property type="match status" value="1"/>
</dbReference>
<feature type="domain" description="Endonuclease/exonuclease/phosphatase" evidence="1">
    <location>
        <begin position="40"/>
        <end position="316"/>
    </location>
</feature>
<evidence type="ECO:0000313" key="2">
    <source>
        <dbReference type="EMBL" id="GGH05156.1"/>
    </source>
</evidence>
<dbReference type="Proteomes" id="UP000648722">
    <property type="component" value="Unassembled WGS sequence"/>
</dbReference>
<organism evidence="2 3">
    <name type="scientific">Glycocaulis albus</name>
    <dbReference type="NCBI Taxonomy" id="1382801"/>
    <lineage>
        <taxon>Bacteria</taxon>
        <taxon>Pseudomonadati</taxon>
        <taxon>Pseudomonadota</taxon>
        <taxon>Alphaproteobacteria</taxon>
        <taxon>Maricaulales</taxon>
        <taxon>Maricaulaceae</taxon>
        <taxon>Glycocaulis</taxon>
    </lineage>
</organism>
<proteinExistence type="predicted"/>
<dbReference type="EMBL" id="BMFS01000010">
    <property type="protein sequence ID" value="GGH05156.1"/>
    <property type="molecule type" value="Genomic_DNA"/>
</dbReference>
<dbReference type="InterPro" id="IPR005135">
    <property type="entry name" value="Endo/exonuclease/phosphatase"/>
</dbReference>
<evidence type="ECO:0000313" key="3">
    <source>
        <dbReference type="Proteomes" id="UP000648722"/>
    </source>
</evidence>
<evidence type="ECO:0000259" key="1">
    <source>
        <dbReference type="Pfam" id="PF03372"/>
    </source>
</evidence>